<reference evidence="3 4" key="2">
    <citation type="journal article" date="2010" name="Proc. Natl. Acad. Sci. U.S.A.">
        <title>A Nitrospira metagenome illuminates the physiology and evolution of globally important nitrite-oxidizing bacteria.</title>
        <authorList>
            <person name="Lucker S."/>
            <person name="Wagner M."/>
            <person name="Maixner F."/>
            <person name="Pelletier E."/>
            <person name="Koch H."/>
            <person name="Vacherie B."/>
            <person name="Rattei T."/>
            <person name="Sinninghe Damste J."/>
            <person name="Spieck E."/>
            <person name="Le Paslier D."/>
            <person name="Daims H."/>
        </authorList>
    </citation>
    <scope>NUCLEOTIDE SEQUENCE [LARGE SCALE GENOMIC DNA]</scope>
</reference>
<reference evidence="2" key="1">
    <citation type="journal article" date="2008" name="Environ. Microbiol.">
        <title>Environmental genomics reveals a functional chlorite dismutase in the nitrite-oxidizing bacterium 'Candidatus Nitrospira defluvii'.</title>
        <authorList>
            <person name="Maixner F."/>
            <person name="Wagner M."/>
            <person name="Lucker S."/>
            <person name="Pelletier E."/>
            <person name="Schmitz-Esser S."/>
            <person name="Hace K."/>
            <person name="Spieck E."/>
            <person name="Konrat R."/>
            <person name="Le Paslier D."/>
            <person name="Daims H."/>
        </authorList>
    </citation>
    <scope>NUCLEOTIDE SEQUENCE</scope>
</reference>
<dbReference type="EMBL" id="FP929003">
    <property type="protein sequence ID" value="CBK41154.1"/>
    <property type="molecule type" value="Genomic_DNA"/>
</dbReference>
<gene>
    <name evidence="3" type="ORF">NIDE1405</name>
</gene>
<feature type="transmembrane region" description="Helical" evidence="1">
    <location>
        <begin position="86"/>
        <end position="105"/>
    </location>
</feature>
<evidence type="ECO:0000313" key="2">
    <source>
        <dbReference type="EMBL" id="ACE75561.1"/>
    </source>
</evidence>
<keyword evidence="1" id="KW-0812">Transmembrane</keyword>
<dbReference type="Proteomes" id="UP000001660">
    <property type="component" value="Chromosome"/>
</dbReference>
<dbReference type="AlphaFoldDB" id="B3U4J4"/>
<proteinExistence type="predicted"/>
<protein>
    <submittedName>
        <fullName evidence="2">Membrane protein</fullName>
    </submittedName>
</protein>
<keyword evidence="4" id="KW-1185">Reference proteome</keyword>
<name>B3U4J4_9BACT</name>
<feature type="transmembrane region" description="Helical" evidence="1">
    <location>
        <begin position="60"/>
        <end position="80"/>
    </location>
</feature>
<keyword evidence="1" id="KW-0472">Membrane</keyword>
<dbReference type="OrthoDB" id="9979289at2"/>
<reference evidence="3" key="3">
    <citation type="submission" date="2010-03" db="EMBL/GenBank/DDBJ databases">
        <authorList>
            <person name="Genoscope - CEA"/>
        </authorList>
    </citation>
    <scope>NUCLEOTIDE SEQUENCE</scope>
</reference>
<sequence>MVCIGIGDGPAQLAVGERDSYSAAMKAFRPVIALLVALIALEGILYRTGSTASLSTIREGVLLGFLFGFPALLVGGLLVIRQHWVVMAAVMYGTIALALDLATIVQEASKASPRPLFLALTLGSSLINFLLIILGGRCALSLRPNERPPAAPHPNLQFPSSS</sequence>
<feature type="transmembrane region" description="Helical" evidence="1">
    <location>
        <begin position="117"/>
        <end position="136"/>
    </location>
</feature>
<dbReference type="EMBL" id="EU559167">
    <property type="protein sequence ID" value="ACE75561.1"/>
    <property type="molecule type" value="Genomic_DNA"/>
</dbReference>
<dbReference type="KEGG" id="nde:NIDE1405"/>
<evidence type="ECO:0000256" key="1">
    <source>
        <dbReference type="SAM" id="Phobius"/>
    </source>
</evidence>
<keyword evidence="1" id="KW-1133">Transmembrane helix</keyword>
<evidence type="ECO:0000313" key="3">
    <source>
        <dbReference type="EMBL" id="CBK41154.1"/>
    </source>
</evidence>
<feature type="transmembrane region" description="Helical" evidence="1">
    <location>
        <begin position="27"/>
        <end position="48"/>
    </location>
</feature>
<evidence type="ECO:0000313" key="4">
    <source>
        <dbReference type="Proteomes" id="UP000001660"/>
    </source>
</evidence>
<organism evidence="2">
    <name type="scientific">Nitrospira defluvii</name>
    <dbReference type="NCBI Taxonomy" id="330214"/>
    <lineage>
        <taxon>Bacteria</taxon>
        <taxon>Pseudomonadati</taxon>
        <taxon>Nitrospirota</taxon>
        <taxon>Nitrospiria</taxon>
        <taxon>Nitrospirales</taxon>
        <taxon>Nitrospiraceae</taxon>
        <taxon>Nitrospira</taxon>
    </lineage>
</organism>
<dbReference type="HOGENOM" id="CLU_1632338_0_0_0"/>
<accession>B3U4J4</accession>